<dbReference type="GeneID" id="94428339"/>
<evidence type="ECO:0000256" key="1">
    <source>
        <dbReference type="SAM" id="Phobius"/>
    </source>
</evidence>
<name>A0A2C6KZP5_9APIC</name>
<keyword evidence="1" id="KW-1133">Transmembrane helix</keyword>
<evidence type="ECO:0000313" key="3">
    <source>
        <dbReference type="Proteomes" id="UP000221165"/>
    </source>
</evidence>
<accession>A0A2C6KZP5</accession>
<dbReference type="EMBL" id="MIGC01002367">
    <property type="protein sequence ID" value="PHJ21213.1"/>
    <property type="molecule type" value="Genomic_DNA"/>
</dbReference>
<keyword evidence="1" id="KW-0812">Transmembrane</keyword>
<feature type="transmembrane region" description="Helical" evidence="1">
    <location>
        <begin position="66"/>
        <end position="93"/>
    </location>
</feature>
<evidence type="ECO:0000313" key="2">
    <source>
        <dbReference type="EMBL" id="PHJ21213.1"/>
    </source>
</evidence>
<organism evidence="2 3">
    <name type="scientific">Cystoisospora suis</name>
    <dbReference type="NCBI Taxonomy" id="483139"/>
    <lineage>
        <taxon>Eukaryota</taxon>
        <taxon>Sar</taxon>
        <taxon>Alveolata</taxon>
        <taxon>Apicomplexa</taxon>
        <taxon>Conoidasida</taxon>
        <taxon>Coccidia</taxon>
        <taxon>Eucoccidiorida</taxon>
        <taxon>Eimeriorina</taxon>
        <taxon>Sarcocystidae</taxon>
        <taxon>Cystoisospora</taxon>
    </lineage>
</organism>
<dbReference type="RefSeq" id="XP_067922897.1">
    <property type="nucleotide sequence ID" value="XM_068065128.1"/>
</dbReference>
<comment type="caution">
    <text evidence="2">The sequence shown here is derived from an EMBL/GenBank/DDBJ whole genome shotgun (WGS) entry which is preliminary data.</text>
</comment>
<feature type="transmembrane region" description="Helical" evidence="1">
    <location>
        <begin position="20"/>
        <end position="46"/>
    </location>
</feature>
<proteinExistence type="predicted"/>
<dbReference type="Proteomes" id="UP000221165">
    <property type="component" value="Unassembled WGS sequence"/>
</dbReference>
<sequence length="135" mass="15390">MKRSFYRDFPIDTFQNVLLLFSSSLSFVSSVLSFLLSSFSLSVKLFRTRLSPLQIATVSSAFSSHVFLFSFSSFFFFFIFFLFLLRSSLLLLSSLHSLLPSSSLTYKQWSSPLLLLPLLPLLLPLLLPFALGLQR</sequence>
<protein>
    <recommendedName>
        <fullName evidence="4">Transmembrane protein</fullName>
    </recommendedName>
</protein>
<dbReference type="AlphaFoldDB" id="A0A2C6KZP5"/>
<feature type="transmembrane region" description="Helical" evidence="1">
    <location>
        <begin position="113"/>
        <end position="133"/>
    </location>
</feature>
<keyword evidence="3" id="KW-1185">Reference proteome</keyword>
<keyword evidence="1" id="KW-0472">Membrane</keyword>
<reference evidence="2 3" key="1">
    <citation type="journal article" date="2017" name="Int. J. Parasitol.">
        <title>The genome of the protozoan parasite Cystoisospora suis and a reverse vaccinology approach to identify vaccine candidates.</title>
        <authorList>
            <person name="Palmieri N."/>
            <person name="Shrestha A."/>
            <person name="Ruttkowski B."/>
            <person name="Beck T."/>
            <person name="Vogl C."/>
            <person name="Tomley F."/>
            <person name="Blake D.P."/>
            <person name="Joachim A."/>
        </authorList>
    </citation>
    <scope>NUCLEOTIDE SEQUENCE [LARGE SCALE GENOMIC DNA]</scope>
    <source>
        <strain evidence="2 3">Wien I</strain>
    </source>
</reference>
<gene>
    <name evidence="2" type="ORF">CSUI_004947</name>
</gene>
<evidence type="ECO:0008006" key="4">
    <source>
        <dbReference type="Google" id="ProtNLM"/>
    </source>
</evidence>
<dbReference type="VEuPathDB" id="ToxoDB:CSUI_004947"/>